<reference evidence="1 2" key="1">
    <citation type="submission" date="2012-11" db="EMBL/GenBank/DDBJ databases">
        <authorList>
            <person name="Huguet-Tapia J.C."/>
            <person name="Durkin A.S."/>
            <person name="Pettis G.S."/>
            <person name="Badger J.H."/>
        </authorList>
    </citation>
    <scope>NUCLEOTIDE SEQUENCE [LARGE SCALE GENOMIC DNA]</scope>
    <source>
        <strain evidence="1 2">91-03</strain>
    </source>
</reference>
<accession>L1KXF4</accession>
<protein>
    <submittedName>
        <fullName evidence="1">Uncharacterized protein</fullName>
    </submittedName>
</protein>
<proteinExistence type="predicted"/>
<organism evidence="1 2">
    <name type="scientific">Streptomyces ipomoeae 91-03</name>
    <dbReference type="NCBI Taxonomy" id="698759"/>
    <lineage>
        <taxon>Bacteria</taxon>
        <taxon>Bacillati</taxon>
        <taxon>Actinomycetota</taxon>
        <taxon>Actinomycetes</taxon>
        <taxon>Kitasatosporales</taxon>
        <taxon>Streptomycetaceae</taxon>
        <taxon>Streptomyces</taxon>
    </lineage>
</organism>
<name>L1KXF4_9ACTN</name>
<dbReference type="Proteomes" id="UP000010411">
    <property type="component" value="Unassembled WGS sequence"/>
</dbReference>
<dbReference type="AlphaFoldDB" id="L1KXF4"/>
<comment type="caution">
    <text evidence="1">The sequence shown here is derived from an EMBL/GenBank/DDBJ whole genome shotgun (WGS) entry which is preliminary data.</text>
</comment>
<gene>
    <name evidence="1" type="ORF">STRIP9103_04674</name>
</gene>
<keyword evidence="2" id="KW-1185">Reference proteome</keyword>
<evidence type="ECO:0000313" key="2">
    <source>
        <dbReference type="Proteomes" id="UP000010411"/>
    </source>
</evidence>
<dbReference type="EMBL" id="AEJC01000321">
    <property type="protein sequence ID" value="EKX65038.1"/>
    <property type="molecule type" value="Genomic_DNA"/>
</dbReference>
<evidence type="ECO:0000313" key="1">
    <source>
        <dbReference type="EMBL" id="EKX65038.1"/>
    </source>
</evidence>
<sequence length="54" mass="6291">MSISGCKIYQQIELRGSPQHDYMRWYTTGDSRYCEAWINDTAHGTTRVRFICGS</sequence>